<keyword evidence="3" id="KW-1185">Reference proteome</keyword>
<sequence>MEERLVPILFRMQVEQDEKRALQEKVKAWRPKILQVESSASEVAQLKKELEKAERSKQAMARENARLKKELEKAERSKQAMARENARLKEELEKAERSKQAETKESEKLRRDVIDERRLVKKQDILIDQLVQEKKNADMQVRISLPIYMFLMLKIKQVNLAKKKLKVLAQSSSNRKA</sequence>
<gene>
    <name evidence="2" type="ORF">BT96DRAFT_929373</name>
</gene>
<organism evidence="2 3">
    <name type="scientific">Gymnopus androsaceus JB14</name>
    <dbReference type="NCBI Taxonomy" id="1447944"/>
    <lineage>
        <taxon>Eukaryota</taxon>
        <taxon>Fungi</taxon>
        <taxon>Dikarya</taxon>
        <taxon>Basidiomycota</taxon>
        <taxon>Agaricomycotina</taxon>
        <taxon>Agaricomycetes</taxon>
        <taxon>Agaricomycetidae</taxon>
        <taxon>Agaricales</taxon>
        <taxon>Marasmiineae</taxon>
        <taxon>Omphalotaceae</taxon>
        <taxon>Gymnopus</taxon>
    </lineage>
</organism>
<dbReference type="AlphaFoldDB" id="A0A6A4GFQ8"/>
<evidence type="ECO:0000256" key="1">
    <source>
        <dbReference type="SAM" id="MobiDB-lite"/>
    </source>
</evidence>
<dbReference type="Proteomes" id="UP000799118">
    <property type="component" value="Unassembled WGS sequence"/>
</dbReference>
<reference evidence="2" key="1">
    <citation type="journal article" date="2019" name="Environ. Microbiol.">
        <title>Fungal ecological strategies reflected in gene transcription - a case study of two litter decomposers.</title>
        <authorList>
            <person name="Barbi F."/>
            <person name="Kohler A."/>
            <person name="Barry K."/>
            <person name="Baskaran P."/>
            <person name="Daum C."/>
            <person name="Fauchery L."/>
            <person name="Ihrmark K."/>
            <person name="Kuo A."/>
            <person name="LaButti K."/>
            <person name="Lipzen A."/>
            <person name="Morin E."/>
            <person name="Grigoriev I.V."/>
            <person name="Henrissat B."/>
            <person name="Lindahl B."/>
            <person name="Martin F."/>
        </authorList>
    </citation>
    <scope>NUCLEOTIDE SEQUENCE</scope>
    <source>
        <strain evidence="2">JB14</strain>
    </source>
</reference>
<accession>A0A6A4GFQ8</accession>
<dbReference type="EMBL" id="ML770175">
    <property type="protein sequence ID" value="KAE9384300.1"/>
    <property type="molecule type" value="Genomic_DNA"/>
</dbReference>
<dbReference type="OrthoDB" id="8062037at2759"/>
<feature type="compositionally biased region" description="Basic and acidic residues" evidence="1">
    <location>
        <begin position="84"/>
        <end position="108"/>
    </location>
</feature>
<protein>
    <submittedName>
        <fullName evidence="2">Uncharacterized protein</fullName>
    </submittedName>
</protein>
<proteinExistence type="predicted"/>
<evidence type="ECO:0000313" key="2">
    <source>
        <dbReference type="EMBL" id="KAE9384300.1"/>
    </source>
</evidence>
<name>A0A6A4GFQ8_9AGAR</name>
<evidence type="ECO:0000313" key="3">
    <source>
        <dbReference type="Proteomes" id="UP000799118"/>
    </source>
</evidence>
<feature type="region of interest" description="Disordered" evidence="1">
    <location>
        <begin position="71"/>
        <end position="108"/>
    </location>
</feature>